<keyword evidence="1" id="KW-1133">Transmembrane helix</keyword>
<dbReference type="EMBL" id="JAESWC010000002">
    <property type="protein sequence ID" value="MBL4935064.1"/>
    <property type="molecule type" value="Genomic_DNA"/>
</dbReference>
<evidence type="ECO:0000313" key="3">
    <source>
        <dbReference type="Proteomes" id="UP000632377"/>
    </source>
</evidence>
<accession>A0ABS1T6U5</accession>
<evidence type="ECO:0000313" key="2">
    <source>
        <dbReference type="EMBL" id="MBL4935064.1"/>
    </source>
</evidence>
<keyword evidence="1" id="KW-0472">Membrane</keyword>
<keyword evidence="3" id="KW-1185">Reference proteome</keyword>
<organism evidence="2 3">
    <name type="scientific">Clostridium rhizosphaerae</name>
    <dbReference type="NCBI Taxonomy" id="2803861"/>
    <lineage>
        <taxon>Bacteria</taxon>
        <taxon>Bacillati</taxon>
        <taxon>Bacillota</taxon>
        <taxon>Clostridia</taxon>
        <taxon>Eubacteriales</taxon>
        <taxon>Clostridiaceae</taxon>
        <taxon>Clostridium</taxon>
    </lineage>
</organism>
<proteinExistence type="predicted"/>
<dbReference type="RefSeq" id="WP_202747683.1">
    <property type="nucleotide sequence ID" value="NZ_JAESWC010000002.1"/>
</dbReference>
<reference evidence="2 3" key="1">
    <citation type="submission" date="2021-01" db="EMBL/GenBank/DDBJ databases">
        <title>Genome public.</title>
        <authorList>
            <person name="Liu C."/>
            <person name="Sun Q."/>
        </authorList>
    </citation>
    <scope>NUCLEOTIDE SEQUENCE [LARGE SCALE GENOMIC DNA]</scope>
    <source>
        <strain evidence="2 3">YIM B02515</strain>
    </source>
</reference>
<dbReference type="Proteomes" id="UP000632377">
    <property type="component" value="Unassembled WGS sequence"/>
</dbReference>
<feature type="transmembrane region" description="Helical" evidence="1">
    <location>
        <begin position="9"/>
        <end position="26"/>
    </location>
</feature>
<protein>
    <submittedName>
        <fullName evidence="2">Uncharacterized protein</fullName>
    </submittedName>
</protein>
<keyword evidence="1" id="KW-0812">Transmembrane</keyword>
<gene>
    <name evidence="2" type="ORF">JK636_04750</name>
</gene>
<evidence type="ECO:0000256" key="1">
    <source>
        <dbReference type="SAM" id="Phobius"/>
    </source>
</evidence>
<sequence>MKSILYRNPVISTIAINFMTMILFIYSINQRITALTISLMVTGVVNRRILDNGINLNKQKKTIIFLSFFISIGIAMLYNVYIHKIRLNQIINGV</sequence>
<feature type="transmembrane region" description="Helical" evidence="1">
    <location>
        <begin position="32"/>
        <end position="50"/>
    </location>
</feature>
<name>A0ABS1T6U5_9CLOT</name>
<comment type="caution">
    <text evidence="2">The sequence shown here is derived from an EMBL/GenBank/DDBJ whole genome shotgun (WGS) entry which is preliminary data.</text>
</comment>
<feature type="transmembrane region" description="Helical" evidence="1">
    <location>
        <begin position="62"/>
        <end position="81"/>
    </location>
</feature>